<accession>A0AAU8JAZ2</accession>
<dbReference type="RefSeq" id="WP_255353144.1">
    <property type="nucleotide sequence ID" value="NZ_CP159837.1"/>
</dbReference>
<dbReference type="EMBL" id="CP159837">
    <property type="protein sequence ID" value="XCM36364.1"/>
    <property type="molecule type" value="Genomic_DNA"/>
</dbReference>
<proteinExistence type="predicted"/>
<gene>
    <name evidence="1" type="ORF">ABWT76_005120</name>
</gene>
<sequence length="44" mass="4982">MSPKIADENLNYCCNFWSVGTLPWRWLPPPANIRSSLEECAIAS</sequence>
<name>A0AAU8JAZ2_9CYAN</name>
<organism evidence="1">
    <name type="scientific">Planktothricoides raciborskii GIHE-MW2</name>
    <dbReference type="NCBI Taxonomy" id="2792601"/>
    <lineage>
        <taxon>Bacteria</taxon>
        <taxon>Bacillati</taxon>
        <taxon>Cyanobacteriota</taxon>
        <taxon>Cyanophyceae</taxon>
        <taxon>Oscillatoriophycideae</taxon>
        <taxon>Oscillatoriales</taxon>
        <taxon>Oscillatoriaceae</taxon>
        <taxon>Planktothricoides</taxon>
    </lineage>
</organism>
<reference evidence="1" key="1">
    <citation type="submission" date="2024-07" db="EMBL/GenBank/DDBJ databases">
        <authorList>
            <person name="Kim Y.J."/>
            <person name="Jeong J.Y."/>
        </authorList>
    </citation>
    <scope>NUCLEOTIDE SEQUENCE</scope>
    <source>
        <strain evidence="1">GIHE-MW2</strain>
    </source>
</reference>
<dbReference type="AlphaFoldDB" id="A0AAU8JAZ2"/>
<protein>
    <submittedName>
        <fullName evidence="1">Uncharacterized protein</fullName>
    </submittedName>
</protein>
<evidence type="ECO:0000313" key="1">
    <source>
        <dbReference type="EMBL" id="XCM36364.1"/>
    </source>
</evidence>